<dbReference type="STRING" id="630515.SAMN04489812_5935"/>
<dbReference type="InterPro" id="IPR008271">
    <property type="entry name" value="Ser/Thr_kinase_AS"/>
</dbReference>
<dbReference type="Gene3D" id="3.30.200.20">
    <property type="entry name" value="Phosphorylase Kinase, domain 1"/>
    <property type="match status" value="1"/>
</dbReference>
<evidence type="ECO:0000256" key="9">
    <source>
        <dbReference type="SAM" id="Phobius"/>
    </source>
</evidence>
<name>A0A1H2AH28_9ACTN</name>
<keyword evidence="12" id="KW-1185">Reference proteome</keyword>
<dbReference type="InterPro" id="IPR017441">
    <property type="entry name" value="Protein_kinase_ATP_BS"/>
</dbReference>
<evidence type="ECO:0000256" key="1">
    <source>
        <dbReference type="ARBA" id="ARBA00012513"/>
    </source>
</evidence>
<keyword evidence="3" id="KW-0808">Transferase</keyword>
<dbReference type="EMBL" id="LT629772">
    <property type="protein sequence ID" value="SDT45283.1"/>
    <property type="molecule type" value="Genomic_DNA"/>
</dbReference>
<dbReference type="PANTHER" id="PTHR43289:SF6">
    <property type="entry name" value="SERINE_THREONINE-PROTEIN KINASE NEKL-3"/>
    <property type="match status" value="1"/>
</dbReference>
<feature type="domain" description="Protein kinase" evidence="10">
    <location>
        <begin position="7"/>
        <end position="271"/>
    </location>
</feature>
<dbReference type="SUPFAM" id="SSF56112">
    <property type="entry name" value="Protein kinase-like (PK-like)"/>
    <property type="match status" value="1"/>
</dbReference>
<keyword evidence="6 7" id="KW-0067">ATP-binding</keyword>
<evidence type="ECO:0000313" key="11">
    <source>
        <dbReference type="EMBL" id="SDT45283.1"/>
    </source>
</evidence>
<evidence type="ECO:0000256" key="7">
    <source>
        <dbReference type="PROSITE-ProRule" id="PRU10141"/>
    </source>
</evidence>
<feature type="compositionally biased region" description="Basic and acidic residues" evidence="8">
    <location>
        <begin position="311"/>
        <end position="325"/>
    </location>
</feature>
<feature type="region of interest" description="Disordered" evidence="8">
    <location>
        <begin position="311"/>
        <end position="337"/>
    </location>
</feature>
<dbReference type="PROSITE" id="PS00108">
    <property type="entry name" value="PROTEIN_KINASE_ST"/>
    <property type="match status" value="1"/>
</dbReference>
<dbReference type="Proteomes" id="UP000199103">
    <property type="component" value="Chromosome I"/>
</dbReference>
<evidence type="ECO:0000256" key="8">
    <source>
        <dbReference type="SAM" id="MobiDB-lite"/>
    </source>
</evidence>
<dbReference type="RefSeq" id="WP_091530882.1">
    <property type="nucleotide sequence ID" value="NZ_LT629772.1"/>
</dbReference>
<dbReference type="GO" id="GO:0005524">
    <property type="term" value="F:ATP binding"/>
    <property type="evidence" value="ECO:0007669"/>
    <property type="project" value="UniProtKB-UniRule"/>
</dbReference>
<dbReference type="AlphaFoldDB" id="A0A1H2AH28"/>
<dbReference type="Pfam" id="PF00069">
    <property type="entry name" value="Pkinase"/>
    <property type="match status" value="1"/>
</dbReference>
<keyword evidence="2" id="KW-0723">Serine/threonine-protein kinase</keyword>
<proteinExistence type="predicted"/>
<evidence type="ECO:0000256" key="4">
    <source>
        <dbReference type="ARBA" id="ARBA00022741"/>
    </source>
</evidence>
<evidence type="ECO:0000256" key="2">
    <source>
        <dbReference type="ARBA" id="ARBA00022527"/>
    </source>
</evidence>
<evidence type="ECO:0000256" key="6">
    <source>
        <dbReference type="ARBA" id="ARBA00022840"/>
    </source>
</evidence>
<protein>
    <recommendedName>
        <fullName evidence="1">non-specific serine/threonine protein kinase</fullName>
        <ecNumber evidence="1">2.7.11.1</ecNumber>
    </recommendedName>
</protein>
<dbReference type="PROSITE" id="PS50011">
    <property type="entry name" value="PROTEIN_KINASE_DOM"/>
    <property type="match status" value="1"/>
</dbReference>
<dbReference type="EC" id="2.7.11.1" evidence="1"/>
<evidence type="ECO:0000256" key="3">
    <source>
        <dbReference type="ARBA" id="ARBA00022679"/>
    </source>
</evidence>
<keyword evidence="9" id="KW-0812">Transmembrane</keyword>
<keyword evidence="9" id="KW-1133">Transmembrane helix</keyword>
<accession>A0A1H2AH28</accession>
<reference evidence="11 12" key="1">
    <citation type="submission" date="2016-10" db="EMBL/GenBank/DDBJ databases">
        <authorList>
            <person name="de Groot N.N."/>
        </authorList>
    </citation>
    <scope>NUCLEOTIDE SEQUENCE [LARGE SCALE GENOMIC DNA]</scope>
    <source>
        <strain evidence="11 12">DSM 21800</strain>
    </source>
</reference>
<dbReference type="Gene3D" id="1.10.510.10">
    <property type="entry name" value="Transferase(Phosphotransferase) domain 1"/>
    <property type="match status" value="1"/>
</dbReference>
<evidence type="ECO:0000313" key="12">
    <source>
        <dbReference type="Proteomes" id="UP000199103"/>
    </source>
</evidence>
<keyword evidence="9" id="KW-0472">Membrane</keyword>
<keyword evidence="5 11" id="KW-0418">Kinase</keyword>
<dbReference type="InterPro" id="IPR000719">
    <property type="entry name" value="Prot_kinase_dom"/>
</dbReference>
<dbReference type="SMART" id="SM00220">
    <property type="entry name" value="S_TKc"/>
    <property type="match status" value="1"/>
</dbReference>
<organism evidence="11 12">
    <name type="scientific">Microlunatus soli</name>
    <dbReference type="NCBI Taxonomy" id="630515"/>
    <lineage>
        <taxon>Bacteria</taxon>
        <taxon>Bacillati</taxon>
        <taxon>Actinomycetota</taxon>
        <taxon>Actinomycetes</taxon>
        <taxon>Propionibacteriales</taxon>
        <taxon>Propionibacteriaceae</taxon>
        <taxon>Microlunatus</taxon>
    </lineage>
</organism>
<evidence type="ECO:0000256" key="5">
    <source>
        <dbReference type="ARBA" id="ARBA00022777"/>
    </source>
</evidence>
<dbReference type="GO" id="GO:0004674">
    <property type="term" value="F:protein serine/threonine kinase activity"/>
    <property type="evidence" value="ECO:0007669"/>
    <property type="project" value="UniProtKB-KW"/>
</dbReference>
<keyword evidence="4 7" id="KW-0547">Nucleotide-binding</keyword>
<feature type="binding site" evidence="7">
    <location>
        <position position="36"/>
    </location>
    <ligand>
        <name>ATP</name>
        <dbReference type="ChEBI" id="CHEBI:30616"/>
    </ligand>
</feature>
<feature type="transmembrane region" description="Helical" evidence="9">
    <location>
        <begin position="345"/>
        <end position="364"/>
    </location>
</feature>
<dbReference type="InterPro" id="IPR011009">
    <property type="entry name" value="Kinase-like_dom_sf"/>
</dbReference>
<sequence length="365" mass="39316">MKQIGRYRLDRVLGAGAFATVWKAYDPDLDVPVAVKVLADNWAVNADVRERFLTEARLLRRIQSPRVVRVYDVGVSPPGGDRPEQPYFVMDFIEGGALTGLVGQLPADEAVRLAAEASEAVQVLHEAGIVHRDLKPGNFLIDTRHAPLHVLVADLGSAKKLADASGYTVTTGSPAYMAPEQADQFGGFDSRADVYALGVVSYELLAGRRPFAGLTAGELVRRSRDVRPEPIAARLGLPPQIDQLLAAAMDPDPDGRPADAHTFGTTLRAALPAETDTAVAGPPAWQQEPTVLQTPPQPREAQQQTWLRREVSADDRLPAPTRTEDGTVLLPPPASKPRRGWPAPAVILVAVVLFVLAAAVAWTLK</sequence>
<dbReference type="OrthoDB" id="9769043at2"/>
<evidence type="ECO:0000259" key="10">
    <source>
        <dbReference type="PROSITE" id="PS50011"/>
    </source>
</evidence>
<dbReference type="PROSITE" id="PS00107">
    <property type="entry name" value="PROTEIN_KINASE_ATP"/>
    <property type="match status" value="1"/>
</dbReference>
<dbReference type="PANTHER" id="PTHR43289">
    <property type="entry name" value="MITOGEN-ACTIVATED PROTEIN KINASE KINASE KINASE 20-RELATED"/>
    <property type="match status" value="1"/>
</dbReference>
<dbReference type="CDD" id="cd14014">
    <property type="entry name" value="STKc_PknB_like"/>
    <property type="match status" value="1"/>
</dbReference>
<gene>
    <name evidence="11" type="ORF">SAMN04489812_5935</name>
</gene>